<keyword evidence="2" id="KW-0812">Transmembrane</keyword>
<dbReference type="EMBL" id="AP014880">
    <property type="protein sequence ID" value="BAW16110.1"/>
    <property type="molecule type" value="Genomic_DNA"/>
</dbReference>
<name>A0AAD1FIM6_STRIT</name>
<evidence type="ECO:0000313" key="4">
    <source>
        <dbReference type="EMBL" id="BAW16110.1"/>
    </source>
</evidence>
<evidence type="ECO:0000313" key="5">
    <source>
        <dbReference type="Proteomes" id="UP000217792"/>
    </source>
</evidence>
<keyword evidence="2" id="KW-1133">Transmembrane helix</keyword>
<feature type="domain" description="LXG" evidence="3">
    <location>
        <begin position="1"/>
        <end position="239"/>
    </location>
</feature>
<dbReference type="Pfam" id="PF04740">
    <property type="entry name" value="LXG"/>
    <property type="match status" value="1"/>
</dbReference>
<comment type="similarity">
    <text evidence="1">In the N-terminal section; belongs to the LXG family.</text>
</comment>
<evidence type="ECO:0000256" key="1">
    <source>
        <dbReference type="ARBA" id="ARBA00034117"/>
    </source>
</evidence>
<evidence type="ECO:0000259" key="3">
    <source>
        <dbReference type="PROSITE" id="PS51756"/>
    </source>
</evidence>
<evidence type="ECO:0000256" key="2">
    <source>
        <dbReference type="SAM" id="Phobius"/>
    </source>
</evidence>
<gene>
    <name evidence="4" type="ORF">SITYG_01240</name>
</gene>
<dbReference type="AlphaFoldDB" id="A0AAD1FIM6"/>
<dbReference type="InterPro" id="IPR006829">
    <property type="entry name" value="LXG_dom"/>
</dbReference>
<dbReference type="PROSITE" id="PS51756">
    <property type="entry name" value="LXG"/>
    <property type="match status" value="1"/>
</dbReference>
<protein>
    <recommendedName>
        <fullName evidence="3">LXG domain-containing protein</fullName>
    </recommendedName>
</protein>
<reference evidence="4 5" key="1">
    <citation type="journal article" date="2017" name="Infect. Immun.">
        <title>Characterization of the Pathogenicity of Streptococcus intermedius TYG1620 Isolated from a Human Brain Abscess Based on the Complete Genome Sequence with Transcriptome Analysis and Transposon Mutagenesis in a Murine Subcutaneous Abscess Model.</title>
        <authorList>
            <person name="Hasegawa N."/>
            <person name="Sekizuka T."/>
            <person name="Sugi Y."/>
            <person name="Kawakami N."/>
            <person name="Ogasawara Y."/>
            <person name="Kato K."/>
            <person name="Yamashita A."/>
            <person name="Takeuchi F."/>
            <person name="Kuroda M."/>
        </authorList>
    </citation>
    <scope>NUCLEOTIDE SEQUENCE [LARGE SCALE GENOMIC DNA]</scope>
    <source>
        <strain evidence="4 5">TYG1620</strain>
    </source>
</reference>
<organism evidence="4 5">
    <name type="scientific">Streptococcus intermedius</name>
    <dbReference type="NCBI Taxonomy" id="1338"/>
    <lineage>
        <taxon>Bacteria</taxon>
        <taxon>Bacillati</taxon>
        <taxon>Bacillota</taxon>
        <taxon>Bacilli</taxon>
        <taxon>Lactobacillales</taxon>
        <taxon>Streptococcaceae</taxon>
        <taxon>Streptococcus</taxon>
        <taxon>Streptococcus anginosus group</taxon>
    </lineage>
</organism>
<accession>A0AAD1FIM6</accession>
<feature type="transmembrane region" description="Helical" evidence="2">
    <location>
        <begin position="452"/>
        <end position="485"/>
    </location>
</feature>
<keyword evidence="2" id="KW-0472">Membrane</keyword>
<dbReference type="Proteomes" id="UP000217792">
    <property type="component" value="Chromosome"/>
</dbReference>
<dbReference type="RefSeq" id="WP_096362405.1">
    <property type="nucleotide sequence ID" value="NZ_AP014880.1"/>
</dbReference>
<sequence>MKVKKSELVVAREKLYSSQELLKEQLTAARSKVQDLLSSPHFSSKTKDAINAELTHYSLPLIQSYTDYVTAIYNEMDRLIQRFQEVVEETSEQAVIDTATFPDLEKSLKDPTEKILAEIDRQSLAAAYASISSIVSISSPSSGEIRSALGAARSSLSTTQSKMESFNSESLNKGIGDIETSVSGALKKVGKTLDYKEPYLHPCALAIYQDRGFEKESFRNHQTVHDELVQTLKYYHPTMVFDTSQMTNEDLQSLGHAIAVASYGNKGQTPAALKRFLEGHSSSFEKEVKLYDDGKQYLKSKVSLKVSGSGKVQASFVNGQLSSIGIGPHSFTKEQQYQYSRGQERGGFTSGTNVNLGLQSLGLAASFGYGNTSVSVGMKSENPYKVAYAQYTTKTVAPNISTTSVVEIGKRHQDNIGNGMRATGEFARNVYQGAVDNAKVAYQSVTYNAKAFFVGTLIVGGLAVAAFFFPATTTVAGVVAIFVGASAFNDKKGNK</sequence>
<proteinExistence type="inferred from homology"/>